<feature type="transmembrane region" description="Helical" evidence="1">
    <location>
        <begin position="164"/>
        <end position="188"/>
    </location>
</feature>
<feature type="transmembrane region" description="Helical" evidence="1">
    <location>
        <begin position="6"/>
        <end position="26"/>
    </location>
</feature>
<protein>
    <submittedName>
        <fullName evidence="3">Nucleoside recognition protein</fullName>
    </submittedName>
</protein>
<dbReference type="RefSeq" id="WP_258568430.1">
    <property type="nucleotide sequence ID" value="NZ_CP092900.1"/>
</dbReference>
<feature type="transmembrane region" description="Helical" evidence="1">
    <location>
        <begin position="38"/>
        <end position="58"/>
    </location>
</feature>
<evidence type="ECO:0000256" key="1">
    <source>
        <dbReference type="SAM" id="Phobius"/>
    </source>
</evidence>
<evidence type="ECO:0000313" key="4">
    <source>
        <dbReference type="Proteomes" id="UP001055955"/>
    </source>
</evidence>
<keyword evidence="1" id="KW-1133">Transmembrane helix</keyword>
<keyword evidence="1" id="KW-0812">Transmembrane</keyword>
<proteinExistence type="predicted"/>
<dbReference type="Pfam" id="PF07670">
    <property type="entry name" value="Gate"/>
    <property type="match status" value="1"/>
</dbReference>
<accession>A0ABY5DJC4</accession>
<evidence type="ECO:0000259" key="2">
    <source>
        <dbReference type="Pfam" id="PF07670"/>
    </source>
</evidence>
<keyword evidence="4" id="KW-1185">Reference proteome</keyword>
<sequence>MLSIIWFTMIATSITFGAYNGTLDLVLNEIATSASRAFEIALSLGGIMSFWLGITQIAQDSGLVNKLAEYSAPVLSKLFPDIPKNHAALGTISMNICANMLGIGNAATPIGIKAMEQLETLNPYPGVATNAMCTLLAINTSSVQLIPSTALGLLAAAGSANPSIIISTSLIATSASTIVAVTLALTLAKLYPITKAPL</sequence>
<organism evidence="3 4">
    <name type="scientific">Candidatus Comchoanobacter bicostacola</name>
    <dbReference type="NCBI Taxonomy" id="2919598"/>
    <lineage>
        <taxon>Bacteria</taxon>
        <taxon>Pseudomonadati</taxon>
        <taxon>Pseudomonadota</taxon>
        <taxon>Gammaproteobacteria</taxon>
        <taxon>Candidatus Comchoanobacterales</taxon>
        <taxon>Candidatus Comchoanobacteraceae</taxon>
        <taxon>Candidatus Comchoanobacter</taxon>
    </lineage>
</organism>
<gene>
    <name evidence="3" type="ORF">MMH89_00495</name>
</gene>
<dbReference type="InterPro" id="IPR011642">
    <property type="entry name" value="Gate_dom"/>
</dbReference>
<feature type="domain" description="Nucleoside transporter/FeoB GTPase Gate" evidence="2">
    <location>
        <begin position="42"/>
        <end position="148"/>
    </location>
</feature>
<name>A0ABY5DJC4_9GAMM</name>
<reference evidence="3 4" key="1">
    <citation type="journal article" date="2022" name="Nat. Microbiol.">
        <title>The microbiome of a bacterivorous marine choanoflagellate contains a resource-demanding obligate bacterial associate.</title>
        <authorList>
            <person name="Needham D.M."/>
            <person name="Poirier C."/>
            <person name="Bachy C."/>
            <person name="George E.E."/>
            <person name="Wilken S."/>
            <person name="Yung C.C.M."/>
            <person name="Limardo A.J."/>
            <person name="Morando M."/>
            <person name="Sudek L."/>
            <person name="Malmstrom R.R."/>
            <person name="Keeling P.J."/>
            <person name="Santoro A.E."/>
            <person name="Worden A.Z."/>
        </authorList>
    </citation>
    <scope>NUCLEOTIDE SEQUENCE [LARGE SCALE GENOMIC DNA]</scope>
    <source>
        <strain evidence="3 4">Comchoano-1</strain>
    </source>
</reference>
<evidence type="ECO:0000313" key="3">
    <source>
        <dbReference type="EMBL" id="UTC24645.1"/>
    </source>
</evidence>
<dbReference type="Proteomes" id="UP001055955">
    <property type="component" value="Chromosome"/>
</dbReference>
<dbReference type="EMBL" id="CP092900">
    <property type="protein sequence ID" value="UTC24645.1"/>
    <property type="molecule type" value="Genomic_DNA"/>
</dbReference>
<keyword evidence="1" id="KW-0472">Membrane</keyword>